<dbReference type="Proteomes" id="UP000219072">
    <property type="component" value="Unassembled WGS sequence"/>
</dbReference>
<keyword evidence="6 7" id="KW-0472">Membrane</keyword>
<dbReference type="GO" id="GO:0055085">
    <property type="term" value="P:transmembrane transport"/>
    <property type="evidence" value="ECO:0007669"/>
    <property type="project" value="InterPro"/>
</dbReference>
<comment type="similarity">
    <text evidence="7">Belongs to the binding-protein-dependent transport system permease family.</text>
</comment>
<dbReference type="AlphaFoldDB" id="A0A286DR11"/>
<evidence type="ECO:0000256" key="7">
    <source>
        <dbReference type="RuleBase" id="RU363032"/>
    </source>
</evidence>
<evidence type="ECO:0000256" key="6">
    <source>
        <dbReference type="ARBA" id="ARBA00023136"/>
    </source>
</evidence>
<protein>
    <submittedName>
        <fullName evidence="9">Oligopeptide transport system permease protein</fullName>
    </submittedName>
</protein>
<evidence type="ECO:0000256" key="3">
    <source>
        <dbReference type="ARBA" id="ARBA00022475"/>
    </source>
</evidence>
<reference evidence="9 10" key="1">
    <citation type="submission" date="2017-09" db="EMBL/GenBank/DDBJ databases">
        <authorList>
            <person name="Ehlers B."/>
            <person name="Leendertz F.H."/>
        </authorList>
    </citation>
    <scope>NUCLEOTIDE SEQUENCE [LARGE SCALE GENOMIC DNA]</scope>
    <source>
        <strain evidence="9 10">CGMCC 4.7095</strain>
    </source>
</reference>
<dbReference type="InterPro" id="IPR045621">
    <property type="entry name" value="BPD_transp_1_N"/>
</dbReference>
<feature type="transmembrane region" description="Helical" evidence="7">
    <location>
        <begin position="132"/>
        <end position="153"/>
    </location>
</feature>
<dbReference type="EMBL" id="OCNE01000002">
    <property type="protein sequence ID" value="SOD61053.1"/>
    <property type="molecule type" value="Genomic_DNA"/>
</dbReference>
<organism evidence="9 10">
    <name type="scientific">Streptomyces zhaozhouensis</name>
    <dbReference type="NCBI Taxonomy" id="1300267"/>
    <lineage>
        <taxon>Bacteria</taxon>
        <taxon>Bacillati</taxon>
        <taxon>Actinomycetota</taxon>
        <taxon>Actinomycetes</taxon>
        <taxon>Kitasatosporales</taxon>
        <taxon>Streptomycetaceae</taxon>
        <taxon>Streptomyces</taxon>
    </lineage>
</organism>
<keyword evidence="5 7" id="KW-1133">Transmembrane helix</keyword>
<dbReference type="Pfam" id="PF00528">
    <property type="entry name" value="BPD_transp_1"/>
    <property type="match status" value="1"/>
</dbReference>
<evidence type="ECO:0000259" key="8">
    <source>
        <dbReference type="PROSITE" id="PS50928"/>
    </source>
</evidence>
<dbReference type="SUPFAM" id="SSF161098">
    <property type="entry name" value="MetI-like"/>
    <property type="match status" value="1"/>
</dbReference>
<dbReference type="Gene3D" id="1.10.3720.10">
    <property type="entry name" value="MetI-like"/>
    <property type="match status" value="1"/>
</dbReference>
<dbReference type="PANTHER" id="PTHR43163">
    <property type="entry name" value="DIPEPTIDE TRANSPORT SYSTEM PERMEASE PROTEIN DPPB-RELATED"/>
    <property type="match status" value="1"/>
</dbReference>
<gene>
    <name evidence="9" type="ORF">SAMN06297387_102469</name>
</gene>
<comment type="subcellular location">
    <subcellularLocation>
        <location evidence="1 7">Cell membrane</location>
        <topology evidence="1 7">Multi-pass membrane protein</topology>
    </subcellularLocation>
</comment>
<keyword evidence="10" id="KW-1185">Reference proteome</keyword>
<keyword evidence="2 7" id="KW-0813">Transport</keyword>
<keyword evidence="4 7" id="KW-0812">Transmembrane</keyword>
<name>A0A286DR11_9ACTN</name>
<dbReference type="CDD" id="cd06261">
    <property type="entry name" value="TM_PBP2"/>
    <property type="match status" value="1"/>
</dbReference>
<evidence type="ECO:0000256" key="1">
    <source>
        <dbReference type="ARBA" id="ARBA00004651"/>
    </source>
</evidence>
<dbReference type="PROSITE" id="PS50928">
    <property type="entry name" value="ABC_TM1"/>
    <property type="match status" value="1"/>
</dbReference>
<evidence type="ECO:0000256" key="2">
    <source>
        <dbReference type="ARBA" id="ARBA00022448"/>
    </source>
</evidence>
<proteinExistence type="inferred from homology"/>
<dbReference type="RefSeq" id="WP_097229842.1">
    <property type="nucleotide sequence ID" value="NZ_OCNE01000002.1"/>
</dbReference>
<feature type="transmembrane region" description="Helical" evidence="7">
    <location>
        <begin position="232"/>
        <end position="256"/>
    </location>
</feature>
<dbReference type="InterPro" id="IPR035906">
    <property type="entry name" value="MetI-like_sf"/>
</dbReference>
<feature type="transmembrane region" description="Helical" evidence="7">
    <location>
        <begin position="12"/>
        <end position="30"/>
    </location>
</feature>
<evidence type="ECO:0000256" key="4">
    <source>
        <dbReference type="ARBA" id="ARBA00022692"/>
    </source>
</evidence>
<feature type="transmembrane region" description="Helical" evidence="7">
    <location>
        <begin position="173"/>
        <end position="194"/>
    </location>
</feature>
<evidence type="ECO:0000256" key="5">
    <source>
        <dbReference type="ARBA" id="ARBA00022989"/>
    </source>
</evidence>
<feature type="domain" description="ABC transmembrane type-1" evidence="8">
    <location>
        <begin position="96"/>
        <end position="299"/>
    </location>
</feature>
<keyword evidence="3" id="KW-1003">Cell membrane</keyword>
<dbReference type="OrthoDB" id="3171583at2"/>
<evidence type="ECO:0000313" key="9">
    <source>
        <dbReference type="EMBL" id="SOD61053.1"/>
    </source>
</evidence>
<dbReference type="InterPro" id="IPR000515">
    <property type="entry name" value="MetI-like"/>
</dbReference>
<sequence>MGRYVVRRLLQMIPVFIGATFIIFMMMYALPGDPIRALWGERAPDEAQMAAMKADLGLDQPILKQYWDYLTGLVQGDFGTQIASRREVIDVITDALPATVRLTLLAFLFTACIGIAMGLAAGLRAGGKTDRVILFITLLLTSVPVFVIGYLYQTYFGVRWGWVSPNVQDSENWGQLLLPAIVLASLSLAYVARLTRTSVAENRRSDYMRTARAKGLSPSRAVRVHLLRNSMIPVITFLGVDLGNLFAGAIVTEGIFNIHGIGRAVYTALNSREGATVVGIVSFIILIYLVVTLIVDLLYAVLDPRIRYA</sequence>
<dbReference type="GO" id="GO:0005886">
    <property type="term" value="C:plasma membrane"/>
    <property type="evidence" value="ECO:0007669"/>
    <property type="project" value="UniProtKB-SubCell"/>
</dbReference>
<feature type="transmembrane region" description="Helical" evidence="7">
    <location>
        <begin position="102"/>
        <end position="120"/>
    </location>
</feature>
<dbReference type="PANTHER" id="PTHR43163:SF7">
    <property type="entry name" value="DIPEPTIDE-TRANSPORT INTEGRAL MEMBRANE PROTEIN ABC TRANSPORTER DPPB-RELATED"/>
    <property type="match status" value="1"/>
</dbReference>
<feature type="transmembrane region" description="Helical" evidence="7">
    <location>
        <begin position="276"/>
        <end position="302"/>
    </location>
</feature>
<dbReference type="Pfam" id="PF19300">
    <property type="entry name" value="BPD_transp_1_N"/>
    <property type="match status" value="1"/>
</dbReference>
<evidence type="ECO:0000313" key="10">
    <source>
        <dbReference type="Proteomes" id="UP000219072"/>
    </source>
</evidence>
<accession>A0A286DR11</accession>